<organism evidence="1 2">
    <name type="scientific">Acetobacterium malicum</name>
    <dbReference type="NCBI Taxonomy" id="52692"/>
    <lineage>
        <taxon>Bacteria</taxon>
        <taxon>Bacillati</taxon>
        <taxon>Bacillota</taxon>
        <taxon>Clostridia</taxon>
        <taxon>Eubacteriales</taxon>
        <taxon>Eubacteriaceae</taxon>
        <taxon>Acetobacterium</taxon>
    </lineage>
</organism>
<comment type="caution">
    <text evidence="1">The sequence shown here is derived from an EMBL/GenBank/DDBJ whole genome shotgun (WGS) entry which is preliminary data.</text>
</comment>
<protein>
    <submittedName>
        <fullName evidence="1">Uncharacterized protein</fullName>
    </submittedName>
</protein>
<dbReference type="RefSeq" id="WP_026393976.1">
    <property type="nucleotide sequence ID" value="NZ_WJBE01000010.1"/>
</dbReference>
<reference evidence="1 2" key="1">
    <citation type="journal article" date="2020" name="mSystems">
        <title>Defining Genomic and Predicted Metabolic Features of the Acetobacterium Genus.</title>
        <authorList>
            <person name="Ross D.E."/>
            <person name="Marshall C.W."/>
            <person name="Gulliver D."/>
            <person name="May H.D."/>
            <person name="Norman R.S."/>
        </authorList>
    </citation>
    <scope>NUCLEOTIDE SEQUENCE [LARGE SCALE GENOMIC DNA]</scope>
    <source>
        <strain evidence="1 2">DSM 4132</strain>
    </source>
</reference>
<evidence type="ECO:0000313" key="2">
    <source>
        <dbReference type="Proteomes" id="UP000622405"/>
    </source>
</evidence>
<accession>A0ABR6YYT5</accession>
<name>A0ABR6YYT5_9FIRM</name>
<dbReference type="EMBL" id="WJBE01000010">
    <property type="protein sequence ID" value="MBC3900304.1"/>
    <property type="molecule type" value="Genomic_DNA"/>
</dbReference>
<sequence length="422" mass="47793">MSRGSVDNLLKVPEVEAFLKNRVIENKELFLGIRDESIIIYYWGKNMMELVYAEEQCHVKISKFFIDRTAFCGLKFTQKADMMIFPFDPEFIQAFVESYPELKENVENALVESAPIEAKAGPLGQKYQGIIACNNNASVDSDWYCVDLNYSPESSPLGRMDMVAISKEKYDGKHRMVLIECKYSWQAYKSGYRKNLYNNKKNKGYYIEANGLKTKATAKGEQHRRRFGCKYDEKKQQVVAYEFGSGITGDFYNYAQFLFADGGKLVADLKAECFDILKVRKSLGCFEANDQIGPELQQLLEGTKEAFVDALGDNPECVFLTVGCGDTTEKAKQAMVAYLTPGPTSTADVLSITQDKWVLCYNNGKGRSRAIARDLSLAEAFPAAFEERVRYLFTRKIALENLNIIDHLDPASADELKIKIFE</sequence>
<dbReference type="Proteomes" id="UP000622405">
    <property type="component" value="Unassembled WGS sequence"/>
</dbReference>
<evidence type="ECO:0000313" key="1">
    <source>
        <dbReference type="EMBL" id="MBC3900304.1"/>
    </source>
</evidence>
<keyword evidence="2" id="KW-1185">Reference proteome</keyword>
<gene>
    <name evidence="1" type="ORF">GH811_11815</name>
</gene>
<proteinExistence type="predicted"/>